<comment type="caution">
    <text evidence="3">The sequence shown here is derived from an EMBL/GenBank/DDBJ whole genome shotgun (WGS) entry which is preliminary data.</text>
</comment>
<accession>A0ABW1TUY3</accession>
<dbReference type="RefSeq" id="WP_371434614.1">
    <property type="nucleotide sequence ID" value="NZ_JBHSRS010000005.1"/>
</dbReference>
<evidence type="ECO:0000313" key="4">
    <source>
        <dbReference type="Proteomes" id="UP001596270"/>
    </source>
</evidence>
<feature type="chain" id="PRO_5047029384" evidence="2">
    <location>
        <begin position="30"/>
        <end position="108"/>
    </location>
</feature>
<reference evidence="4" key="1">
    <citation type="journal article" date="2019" name="Int. J. Syst. Evol. Microbiol.">
        <title>The Global Catalogue of Microorganisms (GCM) 10K type strain sequencing project: providing services to taxonomists for standard genome sequencing and annotation.</title>
        <authorList>
            <consortium name="The Broad Institute Genomics Platform"/>
            <consortium name="The Broad Institute Genome Sequencing Center for Infectious Disease"/>
            <person name="Wu L."/>
            <person name="Ma J."/>
        </authorList>
    </citation>
    <scope>NUCLEOTIDE SEQUENCE [LARGE SCALE GENOMIC DNA]</scope>
    <source>
        <strain evidence="4">CCUG 39402</strain>
    </source>
</reference>
<dbReference type="InterPro" id="IPR022053">
    <property type="entry name" value="DUF3613"/>
</dbReference>
<dbReference type="Pfam" id="PF12266">
    <property type="entry name" value="DUF3613"/>
    <property type="match status" value="1"/>
</dbReference>
<evidence type="ECO:0000256" key="2">
    <source>
        <dbReference type="SAM" id="SignalP"/>
    </source>
</evidence>
<protein>
    <submittedName>
        <fullName evidence="3">DUF3613 domain-containing protein</fullName>
    </submittedName>
</protein>
<name>A0ABW1TUY3_9BURK</name>
<feature type="region of interest" description="Disordered" evidence="1">
    <location>
        <begin position="89"/>
        <end position="108"/>
    </location>
</feature>
<sequence length="108" mass="11300">MNRNIVIDQLAWQASMLLVIAAPSVPALAQTPPVPALTSAAAAAAEPVRIGDATRQLLSMQRNAAGPDRPIPGEQAGLSYQRYLDSFKHPIPERTGSSISSTGGPKAQ</sequence>
<evidence type="ECO:0000256" key="1">
    <source>
        <dbReference type="SAM" id="MobiDB-lite"/>
    </source>
</evidence>
<feature type="signal peptide" evidence="2">
    <location>
        <begin position="1"/>
        <end position="29"/>
    </location>
</feature>
<dbReference type="EMBL" id="JBHSRS010000005">
    <property type="protein sequence ID" value="MFC6280281.1"/>
    <property type="molecule type" value="Genomic_DNA"/>
</dbReference>
<evidence type="ECO:0000313" key="3">
    <source>
        <dbReference type="EMBL" id="MFC6280281.1"/>
    </source>
</evidence>
<keyword evidence="2" id="KW-0732">Signal</keyword>
<gene>
    <name evidence="3" type="ORF">ACFQND_03420</name>
</gene>
<proteinExistence type="predicted"/>
<feature type="compositionally biased region" description="Polar residues" evidence="1">
    <location>
        <begin position="95"/>
        <end position="108"/>
    </location>
</feature>
<keyword evidence="4" id="KW-1185">Reference proteome</keyword>
<organism evidence="3 4">
    <name type="scientific">Polaromonas aquatica</name>
    <dbReference type="NCBI Taxonomy" id="332657"/>
    <lineage>
        <taxon>Bacteria</taxon>
        <taxon>Pseudomonadati</taxon>
        <taxon>Pseudomonadota</taxon>
        <taxon>Betaproteobacteria</taxon>
        <taxon>Burkholderiales</taxon>
        <taxon>Comamonadaceae</taxon>
        <taxon>Polaromonas</taxon>
    </lineage>
</organism>
<dbReference type="Proteomes" id="UP001596270">
    <property type="component" value="Unassembled WGS sequence"/>
</dbReference>